<dbReference type="OrthoDB" id="4939019at2759"/>
<evidence type="ECO:0000313" key="2">
    <source>
        <dbReference type="Proteomes" id="UP000510686"/>
    </source>
</evidence>
<dbReference type="RefSeq" id="XP_014549028.1">
    <property type="nucleotide sequence ID" value="XM_014693542.1"/>
</dbReference>
<dbReference type="KEGG" id="mbrn:26238472"/>
<dbReference type="GeneID" id="26238472"/>
<keyword evidence="2" id="KW-1185">Reference proteome</keyword>
<dbReference type="Proteomes" id="UP000510686">
    <property type="component" value="Chromosome 1"/>
</dbReference>
<gene>
    <name evidence="1" type="ORF">G6M90_00g014960</name>
</gene>
<protein>
    <submittedName>
        <fullName evidence="1">Uncharacterized protein</fullName>
    </submittedName>
</protein>
<name>A0A7D5YNQ9_9HYPO</name>
<sequence length="273" mass="30799">MPPPISDSDDTEASLSNEVSAPPLFDCLPLHVVSEICDNILGDIGYLQKLGHLPSYWKFRLTDNFGIRLEGLKSEEKAAGLAAEHRGKLWEHHEEDLRFLRDLIEAVFNRPRICHCAFTGVEDTLKDILHLAENSPTLYCHDLGEFFLKKAHQEYAKDIKTARNLLGELHGVSFWADKNVAEATFPNVMARLLGCNRQKFKPANVFDEIGAISPNILSDILIIRSCNELDSMDCYAELLDVTLAARRMKRKLDEIDRGLQRAIGCYLSTSDDN</sequence>
<evidence type="ECO:0000313" key="1">
    <source>
        <dbReference type="EMBL" id="QLI64082.1"/>
    </source>
</evidence>
<accession>A0A7D5YNQ9</accession>
<organism evidence="1 2">
    <name type="scientific">Metarhizium brunneum</name>
    <dbReference type="NCBI Taxonomy" id="500148"/>
    <lineage>
        <taxon>Eukaryota</taxon>
        <taxon>Fungi</taxon>
        <taxon>Dikarya</taxon>
        <taxon>Ascomycota</taxon>
        <taxon>Pezizomycotina</taxon>
        <taxon>Sordariomycetes</taxon>
        <taxon>Hypocreomycetidae</taxon>
        <taxon>Hypocreales</taxon>
        <taxon>Clavicipitaceae</taxon>
        <taxon>Metarhizium</taxon>
    </lineage>
</organism>
<reference evidence="1 2" key="1">
    <citation type="submission" date="2020-07" db="EMBL/GenBank/DDBJ databases">
        <title>Telomere length de novo assembly of all 7 chromosomes of the fungus, Metarhizium brunneum, using a novel assembly pipeline.</title>
        <authorList>
            <person name="Saud z."/>
            <person name="Kortsinoglou A."/>
            <person name="Kouvelis V.N."/>
            <person name="Butt T.M."/>
        </authorList>
    </citation>
    <scope>NUCLEOTIDE SEQUENCE [LARGE SCALE GENOMIC DNA]</scope>
    <source>
        <strain evidence="1 2">4556</strain>
    </source>
</reference>
<dbReference type="AlphaFoldDB" id="A0A7D5YNQ9"/>
<proteinExistence type="predicted"/>
<dbReference type="EMBL" id="CP058932">
    <property type="protein sequence ID" value="QLI64082.1"/>
    <property type="molecule type" value="Genomic_DNA"/>
</dbReference>